<evidence type="ECO:0000259" key="9">
    <source>
        <dbReference type="PROSITE" id="PS50073"/>
    </source>
</evidence>
<dbReference type="FunFam" id="3.90.430.10:FF:000001">
    <property type="entry name" value="Copper fist DNA-binding protein"/>
    <property type="match status" value="1"/>
</dbReference>
<dbReference type="GO" id="GO:0005507">
    <property type="term" value="F:copper ion binding"/>
    <property type="evidence" value="ECO:0007669"/>
    <property type="project" value="InterPro"/>
</dbReference>
<dbReference type="GO" id="GO:0006879">
    <property type="term" value="P:intracellular iron ion homeostasis"/>
    <property type="evidence" value="ECO:0007669"/>
    <property type="project" value="TreeGrafter"/>
</dbReference>
<dbReference type="Proteomes" id="UP000777482">
    <property type="component" value="Unassembled WGS sequence"/>
</dbReference>
<feature type="compositionally biased region" description="Low complexity" evidence="8">
    <location>
        <begin position="139"/>
        <end position="149"/>
    </location>
</feature>
<dbReference type="SMART" id="SM00412">
    <property type="entry name" value="Cu_FIST"/>
    <property type="match status" value="1"/>
</dbReference>
<dbReference type="SUPFAM" id="SSF57879">
    <property type="entry name" value="Zinc domain conserved in yeast copper-regulated transcription factors"/>
    <property type="match status" value="1"/>
</dbReference>
<feature type="region of interest" description="Disordered" evidence="8">
    <location>
        <begin position="127"/>
        <end position="149"/>
    </location>
</feature>
<gene>
    <name evidence="10" type="ORF">C6P46_006037</name>
</gene>
<feature type="compositionally biased region" description="Low complexity" evidence="8">
    <location>
        <begin position="470"/>
        <end position="484"/>
    </location>
</feature>
<dbReference type="InterPro" id="IPR036395">
    <property type="entry name" value="Cu_fist_DNA-bd_dom_sf"/>
</dbReference>
<dbReference type="GO" id="GO:0045944">
    <property type="term" value="P:positive regulation of transcription by RNA polymerase II"/>
    <property type="evidence" value="ECO:0007669"/>
    <property type="project" value="TreeGrafter"/>
</dbReference>
<dbReference type="PANTHER" id="PTHR28088">
    <property type="entry name" value="TRANSCRIPTIONAL ACTIVATOR HAA1-RELATED"/>
    <property type="match status" value="1"/>
</dbReference>
<evidence type="ECO:0000313" key="10">
    <source>
        <dbReference type="EMBL" id="KAG0658161.1"/>
    </source>
</evidence>
<dbReference type="Pfam" id="PF00649">
    <property type="entry name" value="Copper-fist"/>
    <property type="match status" value="1"/>
</dbReference>
<evidence type="ECO:0000256" key="1">
    <source>
        <dbReference type="ARBA" id="ARBA00004123"/>
    </source>
</evidence>
<dbReference type="PANTHER" id="PTHR28088:SF5">
    <property type="entry name" value="TRANSCRIPTIONAL ACTIVATOR HAA1-RELATED"/>
    <property type="match status" value="1"/>
</dbReference>
<dbReference type="Gene3D" id="3.90.430.10">
    <property type="entry name" value="Copper fist DNA-binding domain"/>
    <property type="match status" value="1"/>
</dbReference>
<dbReference type="GO" id="GO:0006878">
    <property type="term" value="P:intracellular copper ion homeostasis"/>
    <property type="evidence" value="ECO:0007669"/>
    <property type="project" value="TreeGrafter"/>
</dbReference>
<reference evidence="10 11" key="1">
    <citation type="submission" date="2020-11" db="EMBL/GenBank/DDBJ databases">
        <title>Kefir isolates.</title>
        <authorList>
            <person name="Marcisauskas S."/>
            <person name="Kim Y."/>
            <person name="Blasche S."/>
        </authorList>
    </citation>
    <scope>NUCLEOTIDE SEQUENCE [LARGE SCALE GENOMIC DNA]</scope>
    <source>
        <strain evidence="10 11">KR</strain>
    </source>
</reference>
<feature type="region of interest" description="Disordered" evidence="8">
    <location>
        <begin position="468"/>
        <end position="498"/>
    </location>
</feature>
<feature type="compositionally biased region" description="Acidic residues" evidence="8">
    <location>
        <begin position="594"/>
        <end position="606"/>
    </location>
</feature>
<keyword evidence="2" id="KW-0479">Metal-binding</keyword>
<accession>A0A9P6VXZ1</accession>
<evidence type="ECO:0000256" key="7">
    <source>
        <dbReference type="ARBA" id="ARBA00023242"/>
    </source>
</evidence>
<evidence type="ECO:0000256" key="8">
    <source>
        <dbReference type="SAM" id="MobiDB-lite"/>
    </source>
</evidence>
<dbReference type="EMBL" id="PUHQ01000070">
    <property type="protein sequence ID" value="KAG0658161.1"/>
    <property type="molecule type" value="Genomic_DNA"/>
</dbReference>
<name>A0A9P6VXZ1_RHOMI</name>
<dbReference type="GO" id="GO:0005634">
    <property type="term" value="C:nucleus"/>
    <property type="evidence" value="ECO:0007669"/>
    <property type="project" value="UniProtKB-SubCell"/>
</dbReference>
<keyword evidence="7" id="KW-0539">Nucleus</keyword>
<feature type="compositionally biased region" description="Pro residues" evidence="8">
    <location>
        <begin position="222"/>
        <end position="234"/>
    </location>
</feature>
<feature type="region of interest" description="Disordered" evidence="8">
    <location>
        <begin position="203"/>
        <end position="238"/>
    </location>
</feature>
<evidence type="ECO:0000313" key="11">
    <source>
        <dbReference type="Proteomes" id="UP000777482"/>
    </source>
</evidence>
<dbReference type="GO" id="GO:0000981">
    <property type="term" value="F:DNA-binding transcription factor activity, RNA polymerase II-specific"/>
    <property type="evidence" value="ECO:0007669"/>
    <property type="project" value="TreeGrafter"/>
</dbReference>
<keyword evidence="5" id="KW-0805">Transcription regulation</keyword>
<proteinExistence type="predicted"/>
<feature type="compositionally biased region" description="Low complexity" evidence="8">
    <location>
        <begin position="361"/>
        <end position="410"/>
    </location>
</feature>
<sequence length="606" mass="62172">MVLVDGVKYACQQCIKGHRSSKCTHSTRPLTEIRKKGRPSTQCAHCKELRKTRAVHTRCDCAAREAQQEHVARILPNGLADVVGKHAPEELVRTEPSGVTRLLNPCSCLRGGKCTCCESIKSPTAKFFPDEPQPPRLPAASTSSGRVSSSSASELVAVEVQPRAGGGIVMMTPGGDILVDPATPVAATSLSALYASPPPLPMPYSSTSSRSSSNYLTDAATLPPPPPPPAPAPPFASSNNPLFLPPTAGTLACFCGPTCQCVGCATHDPYSRKRPAPGACSGGGCHCGTGKGCEEAAVARGAVSKKSRSGNGNGNGNGNGDGSGCCGKKKKKEEEEGVTRPSCCGSKDSTSSTFPRSEPMSAASSSSSSLTSSSTGETLPPHLLLAPPPGSAGVALPSLWSSSTSTPDTLASSSNFPPTACGSSQDLDSGVGTSYTPPTTTTSSAAPLPSLRTLWPALLDLDEAGASFPSSSSLDGVVGGSTTTAEGEQHPAPTTTTTVPLLSKASRDQNIDNGFVDTRDDGDPSLPYAPHHLGLPEGLFDPALEPAILRASPSTTTTANRDGRQDRLVLTACSACFLEEPLDDACGRAGGGESGDEEEEEEDLGW</sequence>
<dbReference type="PROSITE" id="PS50073">
    <property type="entry name" value="COPPER_FIST_2"/>
    <property type="match status" value="1"/>
</dbReference>
<feature type="compositionally biased region" description="Gly residues" evidence="8">
    <location>
        <begin position="311"/>
        <end position="325"/>
    </location>
</feature>
<dbReference type="SMART" id="SM01090">
    <property type="entry name" value="Copper-fist"/>
    <property type="match status" value="1"/>
</dbReference>
<dbReference type="InterPro" id="IPR051763">
    <property type="entry name" value="Copper_Homeo_Regul"/>
</dbReference>
<keyword evidence="11" id="KW-1185">Reference proteome</keyword>
<keyword evidence="4" id="KW-0186">Copper</keyword>
<evidence type="ECO:0000256" key="4">
    <source>
        <dbReference type="ARBA" id="ARBA00023008"/>
    </source>
</evidence>
<feature type="region of interest" description="Disordered" evidence="8">
    <location>
        <begin position="583"/>
        <end position="606"/>
    </location>
</feature>
<evidence type="ECO:0000256" key="2">
    <source>
        <dbReference type="ARBA" id="ARBA00022723"/>
    </source>
</evidence>
<keyword evidence="6" id="KW-0804">Transcription</keyword>
<dbReference type="InterPro" id="IPR001083">
    <property type="entry name" value="Cu_fist_DNA-bd_dom"/>
</dbReference>
<feature type="compositionally biased region" description="Polar residues" evidence="8">
    <location>
        <begin position="411"/>
        <end position="427"/>
    </location>
</feature>
<feature type="domain" description="Copper-fist" evidence="9">
    <location>
        <begin position="1"/>
        <end position="40"/>
    </location>
</feature>
<comment type="caution">
    <text evidence="10">The sequence shown here is derived from an EMBL/GenBank/DDBJ whole genome shotgun (WGS) entry which is preliminary data.</text>
</comment>
<dbReference type="PRINTS" id="PR00617">
    <property type="entry name" value="COPPERFIST"/>
</dbReference>
<evidence type="ECO:0000256" key="5">
    <source>
        <dbReference type="ARBA" id="ARBA00023015"/>
    </source>
</evidence>
<protein>
    <recommendedName>
        <fullName evidence="9">Copper-fist domain-containing protein</fullName>
    </recommendedName>
</protein>
<evidence type="ECO:0000256" key="6">
    <source>
        <dbReference type="ARBA" id="ARBA00023163"/>
    </source>
</evidence>
<dbReference type="GO" id="GO:0000978">
    <property type="term" value="F:RNA polymerase II cis-regulatory region sequence-specific DNA binding"/>
    <property type="evidence" value="ECO:0007669"/>
    <property type="project" value="TreeGrafter"/>
</dbReference>
<dbReference type="AlphaFoldDB" id="A0A9P6VXZ1"/>
<feature type="region of interest" description="Disordered" evidence="8">
    <location>
        <begin position="303"/>
        <end position="447"/>
    </location>
</feature>
<organism evidence="10 11">
    <name type="scientific">Rhodotorula mucilaginosa</name>
    <name type="common">Yeast</name>
    <name type="synonym">Rhodotorula rubra</name>
    <dbReference type="NCBI Taxonomy" id="5537"/>
    <lineage>
        <taxon>Eukaryota</taxon>
        <taxon>Fungi</taxon>
        <taxon>Dikarya</taxon>
        <taxon>Basidiomycota</taxon>
        <taxon>Pucciniomycotina</taxon>
        <taxon>Microbotryomycetes</taxon>
        <taxon>Sporidiobolales</taxon>
        <taxon>Sporidiobolaceae</taxon>
        <taxon>Rhodotorula</taxon>
    </lineage>
</organism>
<dbReference type="OrthoDB" id="5600085at2759"/>
<dbReference type="PROSITE" id="PS01119">
    <property type="entry name" value="COPPER_FIST_1"/>
    <property type="match status" value="1"/>
</dbReference>
<comment type="subcellular location">
    <subcellularLocation>
        <location evidence="1">Nucleus</location>
    </subcellularLocation>
</comment>
<feature type="compositionally biased region" description="Low complexity" evidence="8">
    <location>
        <begin position="203"/>
        <end position="213"/>
    </location>
</feature>
<keyword evidence="3" id="KW-0862">Zinc</keyword>
<evidence type="ECO:0000256" key="3">
    <source>
        <dbReference type="ARBA" id="ARBA00022833"/>
    </source>
</evidence>
<feature type="compositionally biased region" description="Low complexity" evidence="8">
    <location>
        <begin position="433"/>
        <end position="447"/>
    </location>
</feature>